<reference evidence="2 3" key="1">
    <citation type="submission" date="2014-07" db="EMBL/GenBank/DDBJ databases">
        <title>Draft genome sequence of Thalassospira profundimaris S25-3-2.</title>
        <authorList>
            <person name="Lai Q."/>
            <person name="Shao Z."/>
        </authorList>
    </citation>
    <scope>NUCLEOTIDE SEQUENCE [LARGE SCALE GENOMIC DNA]</scope>
    <source>
        <strain evidence="2 3">S25-3-2</strain>
    </source>
</reference>
<gene>
    <name evidence="2" type="ORF">TH25_18340</name>
</gene>
<name>A0A367WV10_9PROT</name>
<organism evidence="2 3">
    <name type="scientific">Thalassospira profundimaris</name>
    <dbReference type="NCBI Taxonomy" id="502049"/>
    <lineage>
        <taxon>Bacteria</taxon>
        <taxon>Pseudomonadati</taxon>
        <taxon>Pseudomonadota</taxon>
        <taxon>Alphaproteobacteria</taxon>
        <taxon>Rhodospirillales</taxon>
        <taxon>Thalassospiraceae</taxon>
        <taxon>Thalassospira</taxon>
    </lineage>
</organism>
<comment type="caution">
    <text evidence="2">The sequence shown here is derived from an EMBL/GenBank/DDBJ whole genome shotgun (WGS) entry which is preliminary data.</text>
</comment>
<dbReference type="Proteomes" id="UP000252517">
    <property type="component" value="Unassembled WGS sequence"/>
</dbReference>
<dbReference type="EMBL" id="JPWH01000017">
    <property type="protein sequence ID" value="RCK45293.1"/>
    <property type="molecule type" value="Genomic_DNA"/>
</dbReference>
<dbReference type="AlphaFoldDB" id="A0A367WV10"/>
<protein>
    <submittedName>
        <fullName evidence="2">Uncharacterized protein</fullName>
    </submittedName>
</protein>
<accession>A0A367WV10</accession>
<evidence type="ECO:0000256" key="1">
    <source>
        <dbReference type="SAM" id="MobiDB-lite"/>
    </source>
</evidence>
<sequence length="121" mass="13977">MTGKRNKVGPVEVNSYRAFLVEPSRPPSKGGNTRAWHQHSFEIDGERYSFLALGAKRWVFTNDTVEFEWHWDENGRYRNVDPATVRTMNSRGETVVRGERGTKKGRSAPPRMPGSRREQRD</sequence>
<evidence type="ECO:0000313" key="3">
    <source>
        <dbReference type="Proteomes" id="UP000252517"/>
    </source>
</evidence>
<proteinExistence type="predicted"/>
<evidence type="ECO:0000313" key="2">
    <source>
        <dbReference type="EMBL" id="RCK45293.1"/>
    </source>
</evidence>
<feature type="region of interest" description="Disordered" evidence="1">
    <location>
        <begin position="88"/>
        <end position="121"/>
    </location>
</feature>
<dbReference type="OrthoDB" id="8450309at2"/>